<dbReference type="InterPro" id="IPR001633">
    <property type="entry name" value="EAL_dom"/>
</dbReference>
<evidence type="ECO:0000313" key="3">
    <source>
        <dbReference type="EMBL" id="GMA87918.1"/>
    </source>
</evidence>
<comment type="caution">
    <text evidence="3">The sequence shown here is derived from an EMBL/GenBank/DDBJ whole genome shotgun (WGS) entry which is preliminary data.</text>
</comment>
<dbReference type="PROSITE" id="PS50883">
    <property type="entry name" value="EAL"/>
    <property type="match status" value="1"/>
</dbReference>
<dbReference type="InterPro" id="IPR035919">
    <property type="entry name" value="EAL_sf"/>
</dbReference>
<feature type="domain" description="EAL" evidence="2">
    <location>
        <begin position="1"/>
        <end position="244"/>
    </location>
</feature>
<evidence type="ECO:0000259" key="2">
    <source>
        <dbReference type="PROSITE" id="PS50883"/>
    </source>
</evidence>
<sequence>MHYQPIVDLTDGPDGAQVSRRPWAVEALVRWRHPDLGTIPASQFVPLAESTGLVVEMGGFVLREACAQARRLARRRGRARPRAAVREPVGRRDRRPRAARPGGRALREHGLQPGHHARDHRGRACSPSPPSPPPPCRRCATSAASLAIDDFGTGHSSLSRLLEIPASTLKVDQSFSRGLPTRRDAAAIVSSVLLLGHNLRRTVVVEGVEDALTLETLHRLGATHVQGYHLARPQTAVDLAATWH</sequence>
<dbReference type="PANTHER" id="PTHR33121:SF71">
    <property type="entry name" value="OXYGEN SENSOR PROTEIN DOSP"/>
    <property type="match status" value="1"/>
</dbReference>
<dbReference type="EMBL" id="BSUZ01000001">
    <property type="protein sequence ID" value="GMA87918.1"/>
    <property type="molecule type" value="Genomic_DNA"/>
</dbReference>
<dbReference type="SUPFAM" id="SSF141868">
    <property type="entry name" value="EAL domain-like"/>
    <property type="match status" value="2"/>
</dbReference>
<name>A0ABQ6JKI6_9ACTN</name>
<feature type="compositionally biased region" description="Basic residues" evidence="1">
    <location>
        <begin position="72"/>
        <end position="83"/>
    </location>
</feature>
<dbReference type="PANTHER" id="PTHR33121">
    <property type="entry name" value="CYCLIC DI-GMP PHOSPHODIESTERASE PDEF"/>
    <property type="match status" value="1"/>
</dbReference>
<keyword evidence="4" id="KW-1185">Reference proteome</keyword>
<reference evidence="4" key="1">
    <citation type="journal article" date="2019" name="Int. J. Syst. Evol. Microbiol.">
        <title>The Global Catalogue of Microorganisms (GCM) 10K type strain sequencing project: providing services to taxonomists for standard genome sequencing and annotation.</title>
        <authorList>
            <consortium name="The Broad Institute Genomics Platform"/>
            <consortium name="The Broad Institute Genome Sequencing Center for Infectious Disease"/>
            <person name="Wu L."/>
            <person name="Ma J."/>
        </authorList>
    </citation>
    <scope>NUCLEOTIDE SEQUENCE [LARGE SCALE GENOMIC DNA]</scope>
    <source>
        <strain evidence="4">NBRC 108730</strain>
    </source>
</reference>
<dbReference type="Gene3D" id="3.20.20.450">
    <property type="entry name" value="EAL domain"/>
    <property type="match status" value="1"/>
</dbReference>
<evidence type="ECO:0000313" key="4">
    <source>
        <dbReference type="Proteomes" id="UP001157017"/>
    </source>
</evidence>
<proteinExistence type="predicted"/>
<feature type="region of interest" description="Disordered" evidence="1">
    <location>
        <begin position="72"/>
        <end position="139"/>
    </location>
</feature>
<accession>A0ABQ6JKI6</accession>
<organism evidence="3 4">
    <name type="scientific">Angustibacter aerolatus</name>
    <dbReference type="NCBI Taxonomy" id="1162965"/>
    <lineage>
        <taxon>Bacteria</taxon>
        <taxon>Bacillati</taxon>
        <taxon>Actinomycetota</taxon>
        <taxon>Actinomycetes</taxon>
        <taxon>Kineosporiales</taxon>
        <taxon>Kineosporiaceae</taxon>
    </lineage>
</organism>
<dbReference type="InterPro" id="IPR050706">
    <property type="entry name" value="Cyclic-di-GMP_PDE-like"/>
</dbReference>
<dbReference type="Pfam" id="PF00563">
    <property type="entry name" value="EAL"/>
    <property type="match status" value="2"/>
</dbReference>
<feature type="compositionally biased region" description="Pro residues" evidence="1">
    <location>
        <begin position="127"/>
        <end position="136"/>
    </location>
</feature>
<dbReference type="SMART" id="SM00052">
    <property type="entry name" value="EAL"/>
    <property type="match status" value="1"/>
</dbReference>
<dbReference type="Proteomes" id="UP001157017">
    <property type="component" value="Unassembled WGS sequence"/>
</dbReference>
<gene>
    <name evidence="3" type="ORF">GCM10025868_31680</name>
</gene>
<evidence type="ECO:0000256" key="1">
    <source>
        <dbReference type="SAM" id="MobiDB-lite"/>
    </source>
</evidence>
<protein>
    <recommendedName>
        <fullName evidence="2">EAL domain-containing protein</fullName>
    </recommendedName>
</protein>
<dbReference type="CDD" id="cd01948">
    <property type="entry name" value="EAL"/>
    <property type="match status" value="1"/>
</dbReference>